<dbReference type="Pfam" id="PF16727">
    <property type="entry name" value="REV1_C"/>
    <property type="match status" value="1"/>
</dbReference>
<dbReference type="AlphaFoldDB" id="A0AAW0JNA3"/>
<dbReference type="InterPro" id="IPR036775">
    <property type="entry name" value="DNA_pol_Y-fam_lit_finger_sf"/>
</dbReference>
<dbReference type="InterPro" id="IPR031991">
    <property type="entry name" value="Rev1_C"/>
</dbReference>
<dbReference type="InterPro" id="IPR038401">
    <property type="entry name" value="Rev1_C_sf"/>
</dbReference>
<dbReference type="InterPro" id="IPR053848">
    <property type="entry name" value="IMS_HHH_1"/>
</dbReference>
<dbReference type="EMBL" id="JBBHLL010000026">
    <property type="protein sequence ID" value="KAK7828452.1"/>
    <property type="molecule type" value="Genomic_DNA"/>
</dbReference>
<evidence type="ECO:0000313" key="19">
    <source>
        <dbReference type="EMBL" id="KAK7828452.1"/>
    </source>
</evidence>
<dbReference type="PROSITE" id="PS50173">
    <property type="entry name" value="UMUC"/>
    <property type="match status" value="1"/>
</dbReference>
<evidence type="ECO:0000256" key="8">
    <source>
        <dbReference type="ARBA" id="ARBA00022763"/>
    </source>
</evidence>
<dbReference type="Gene3D" id="3.40.50.10190">
    <property type="entry name" value="BRCT domain"/>
    <property type="match status" value="1"/>
</dbReference>
<feature type="domain" description="UmuC" evidence="18">
    <location>
        <begin position="376"/>
        <end position="643"/>
    </location>
</feature>
<feature type="region of interest" description="Disordered" evidence="16">
    <location>
        <begin position="951"/>
        <end position="971"/>
    </location>
</feature>
<dbReference type="CDD" id="cd19318">
    <property type="entry name" value="Rev1_UBM2"/>
    <property type="match status" value="2"/>
</dbReference>
<dbReference type="PIRSF" id="PIRSF036573">
    <property type="entry name" value="REV1"/>
    <property type="match status" value="1"/>
</dbReference>
<protein>
    <recommendedName>
        <fullName evidence="3 14">DNA repair protein REV1</fullName>
        <ecNumber evidence="14">2.7.7.-</ecNumber>
    </recommendedName>
</protein>
<evidence type="ECO:0000256" key="14">
    <source>
        <dbReference type="PIRNR" id="PIRNR036573"/>
    </source>
</evidence>
<keyword evidence="12 14" id="KW-0539">Nucleus</keyword>
<evidence type="ECO:0000256" key="2">
    <source>
        <dbReference type="ARBA" id="ARBA00010945"/>
    </source>
</evidence>
<feature type="compositionally biased region" description="Polar residues" evidence="16">
    <location>
        <begin position="1040"/>
        <end position="1049"/>
    </location>
</feature>
<proteinExistence type="inferred from homology"/>
<dbReference type="InterPro" id="IPR043128">
    <property type="entry name" value="Rev_trsase/Diguanyl_cyclase"/>
</dbReference>
<dbReference type="InterPro" id="IPR043502">
    <property type="entry name" value="DNA/RNA_pol_sf"/>
</dbReference>
<dbReference type="Proteomes" id="UP001488838">
    <property type="component" value="Unassembled WGS sequence"/>
</dbReference>
<evidence type="ECO:0000256" key="9">
    <source>
        <dbReference type="ARBA" id="ARBA00022842"/>
    </source>
</evidence>
<accession>A0AAW0JNA3</accession>
<dbReference type="Gene3D" id="3.30.70.270">
    <property type="match status" value="2"/>
</dbReference>
<dbReference type="PANTHER" id="PTHR45990:SF1">
    <property type="entry name" value="DNA REPAIR PROTEIN REV1"/>
    <property type="match status" value="1"/>
</dbReference>
<organism evidence="19 20">
    <name type="scientific">Myodes glareolus</name>
    <name type="common">Bank vole</name>
    <name type="synonym">Clethrionomys glareolus</name>
    <dbReference type="NCBI Taxonomy" id="447135"/>
    <lineage>
        <taxon>Eukaryota</taxon>
        <taxon>Metazoa</taxon>
        <taxon>Chordata</taxon>
        <taxon>Craniata</taxon>
        <taxon>Vertebrata</taxon>
        <taxon>Euteleostomi</taxon>
        <taxon>Mammalia</taxon>
        <taxon>Eutheria</taxon>
        <taxon>Euarchontoglires</taxon>
        <taxon>Glires</taxon>
        <taxon>Rodentia</taxon>
        <taxon>Myomorpha</taxon>
        <taxon>Muroidea</taxon>
        <taxon>Cricetidae</taxon>
        <taxon>Arvicolinae</taxon>
        <taxon>Myodes</taxon>
    </lineage>
</organism>
<keyword evidence="10 14" id="KW-0238">DNA-binding</keyword>
<dbReference type="Pfam" id="PF11799">
    <property type="entry name" value="IMS_C"/>
    <property type="match status" value="1"/>
</dbReference>
<dbReference type="Gene3D" id="6.10.250.1630">
    <property type="match status" value="2"/>
</dbReference>
<evidence type="ECO:0000256" key="7">
    <source>
        <dbReference type="ARBA" id="ARBA00022723"/>
    </source>
</evidence>
<dbReference type="GO" id="GO:0046872">
    <property type="term" value="F:metal ion binding"/>
    <property type="evidence" value="ECO:0007669"/>
    <property type="project" value="UniProtKB-KW"/>
</dbReference>
<feature type="region of interest" description="Disordered" evidence="16">
    <location>
        <begin position="212"/>
        <end position="282"/>
    </location>
</feature>
<dbReference type="PANTHER" id="PTHR45990">
    <property type="entry name" value="DNA REPAIR PROTEIN REV1"/>
    <property type="match status" value="1"/>
</dbReference>
<dbReference type="GO" id="GO:0003887">
    <property type="term" value="F:DNA-directed DNA polymerase activity"/>
    <property type="evidence" value="ECO:0007669"/>
    <property type="project" value="InterPro"/>
</dbReference>
<dbReference type="InterPro" id="IPR001126">
    <property type="entry name" value="UmuC"/>
</dbReference>
<dbReference type="SUPFAM" id="SSF52113">
    <property type="entry name" value="BRCT domain"/>
    <property type="match status" value="1"/>
</dbReference>
<evidence type="ECO:0000256" key="11">
    <source>
        <dbReference type="ARBA" id="ARBA00023204"/>
    </source>
</evidence>
<evidence type="ECO:0000256" key="4">
    <source>
        <dbReference type="ARBA" id="ARBA00022634"/>
    </source>
</evidence>
<dbReference type="CDD" id="cd12145">
    <property type="entry name" value="Rev1_C"/>
    <property type="match status" value="1"/>
</dbReference>
<evidence type="ECO:0000256" key="10">
    <source>
        <dbReference type="ARBA" id="ARBA00023125"/>
    </source>
</evidence>
<dbReference type="InterPro" id="IPR025527">
    <property type="entry name" value="HUWE1/Rev1_UBM"/>
</dbReference>
<keyword evidence="6 14" id="KW-0548">Nucleotidyltransferase</keyword>
<keyword evidence="11 14" id="KW-0234">DNA repair</keyword>
<dbReference type="InterPro" id="IPR036420">
    <property type="entry name" value="BRCT_dom_sf"/>
</dbReference>
<evidence type="ECO:0000259" key="17">
    <source>
        <dbReference type="PROSITE" id="PS50172"/>
    </source>
</evidence>
<dbReference type="EC" id="2.7.7.-" evidence="14"/>
<dbReference type="FunFam" id="3.30.70.270:FF:000005">
    <property type="entry name" value="DNA repair protein REV1"/>
    <property type="match status" value="1"/>
</dbReference>
<keyword evidence="8 14" id="KW-0227">DNA damage</keyword>
<dbReference type="GO" id="GO:0003684">
    <property type="term" value="F:damaged DNA binding"/>
    <property type="evidence" value="ECO:0007669"/>
    <property type="project" value="UniProtKB-UniRule"/>
</dbReference>
<evidence type="ECO:0000259" key="18">
    <source>
        <dbReference type="PROSITE" id="PS50173"/>
    </source>
</evidence>
<dbReference type="GO" id="GO:0070987">
    <property type="term" value="P:error-free translesion synthesis"/>
    <property type="evidence" value="ECO:0007669"/>
    <property type="project" value="TreeGrafter"/>
</dbReference>
<dbReference type="GO" id="GO:0042276">
    <property type="term" value="P:error-prone translesion synthesis"/>
    <property type="evidence" value="ECO:0007669"/>
    <property type="project" value="InterPro"/>
</dbReference>
<sequence length="1243" mass="136867">MTGPLRSSTMRRGGWRKRAENDGWEKWGGYMAAKVQKLEEQFRSKTTHIIATKLPNAKIKELKGEKVIRPEWIVESIKAGRLLSYIPYQLYSKPSSAQKSLNFSSVCKPEEPVPGPSNIAKHLNNRVNHIIKKIETENEVKANGLSSWNEEDADGGFSFVDLEQTFSGRKQNGISHPRDTSVIFNGHAHSSNGALKTQDSLVPAGNSVASRLSLDSAQEEKKAEKSSTDFRDCTVQQLQQSTRKADALRSPHRTNSLSPSLHSNTKVNGAHHSTVQGPSSTKSTSVLTLSKVAPSVPSKPSDCNFISDFYSRSRLHHISTWKCELTEFVNTLQRQSSGIFPGREKLKKMKTGRSSLVVTDTGNMSVLSSPRHQSCVIHVDMDCFFVSVGIRNRPDLKGKPVAVTSNRGTGRAPLRPGANPQLEWQYYQNKILKGKADCGTCVLASDFSNRSSTFSMCPSSLSSFDQQFSTLPSSEDSVSLHFPESHMKQLTPLLERPTHSAALWNRQFGIKNGMFFGHAKQLCPNLQAVPYDFHAYKEVAQAMYETLASYTHSIEAVSCDEALMDITDILAETKLTPDEFATALRMEIKDKTKCAASVGIGSNILLARMATRKAKPDGQYHLQPDEVDDFIRGQLVTNLPGVGRSMESKLASLGIKTCGDLQCMAMAKLQKEFGPKTGQMLYRFCRGLDDRPVRTEKERKSVSAEINYGIRFTQPKEAEAFLLSLSEEIQRRLEAAGMKGKRLTLKIMVRKPGAPVETAKFGGHGICDNIARTVTLDQATDSAKVIGKATLNMFHTMKLNISDMRGVGIQVNQLVPTNPNPSTCSSRPSVQPSLFPGLSHSVHDLFQVQKAQKSTEEEHKEVFLAAVDLEVSSASRACPLVSPFSTHLAAGVSTDTNRGECSRKWNGLHSPVSGQSRLNLSIEVPSPSQIDQSVLEALPPDLREQIQQVYAAQQGEPRSTKKKEPVNGCSSGVLPHPVGTVLLQIPESQESNSNTGINVIALPAFSQVDPDVFAALPAELQKELKAAYDQIQRQGEDTAHQQTAITSVPKNPLLQLKPPAGKDKRNKKKNPSGSPRKIQSPLKNKLLSSPVKSLPGACGSPQKLMDSFLKHEGMAAEKPLEEFLVSTSDVQNPSNLQPNQTNCVRPAAPNLAGAVEFGDVKTLLKEWITTISDPMEEDILQVVKYCTDLIEEKDLEKLDLVIKYMKRLMQQSVESVWNMAFDFILDNVQVVLQQTYGSTLKVT</sequence>
<evidence type="ECO:0000256" key="1">
    <source>
        <dbReference type="ARBA" id="ARBA00004123"/>
    </source>
</evidence>
<dbReference type="GO" id="GO:0006281">
    <property type="term" value="P:DNA repair"/>
    <property type="evidence" value="ECO:0007669"/>
    <property type="project" value="UniProtKB-KW"/>
</dbReference>
<dbReference type="FunFam" id="1.20.58.1280:FF:000001">
    <property type="entry name" value="DNA repair protein REV1"/>
    <property type="match status" value="1"/>
</dbReference>
<feature type="binding site" evidence="15">
    <location>
        <position position="380"/>
    </location>
    <ligand>
        <name>Mg(2+)</name>
        <dbReference type="ChEBI" id="CHEBI:18420"/>
        <label>1</label>
    </ligand>
</feature>
<feature type="region of interest" description="Disordered" evidence="16">
    <location>
        <begin position="1031"/>
        <end position="1098"/>
    </location>
</feature>
<keyword evidence="5 14" id="KW-0808">Transferase</keyword>
<comment type="caution">
    <text evidence="19">The sequence shown here is derived from an EMBL/GenBank/DDBJ whole genome shotgun (WGS) entry which is preliminary data.</text>
</comment>
<comment type="similarity">
    <text evidence="2 14">Belongs to the DNA polymerase type-Y family.</text>
</comment>
<evidence type="ECO:0000256" key="15">
    <source>
        <dbReference type="PIRSR" id="PIRSR036573-2"/>
    </source>
</evidence>
<dbReference type="FunFam" id="1.10.150.20:FF:000025">
    <property type="entry name" value="DNA repair protein REV1"/>
    <property type="match status" value="1"/>
</dbReference>
<dbReference type="CDD" id="cd01701">
    <property type="entry name" value="PolY_Rev1"/>
    <property type="match status" value="1"/>
</dbReference>
<dbReference type="Gene3D" id="1.20.58.1280">
    <property type="entry name" value="DNA repair protein Rev1, C-terminal domain"/>
    <property type="match status" value="1"/>
</dbReference>
<dbReference type="Pfam" id="PF14377">
    <property type="entry name" value="UBM"/>
    <property type="match status" value="2"/>
</dbReference>
<dbReference type="InterPro" id="IPR001357">
    <property type="entry name" value="BRCT_dom"/>
</dbReference>
<keyword evidence="7 15" id="KW-0479">Metal-binding</keyword>
<evidence type="ECO:0000256" key="3">
    <source>
        <dbReference type="ARBA" id="ARBA00020399"/>
    </source>
</evidence>
<dbReference type="Gene3D" id="6.10.250.1490">
    <property type="match status" value="1"/>
</dbReference>
<evidence type="ECO:0000256" key="12">
    <source>
        <dbReference type="ARBA" id="ARBA00023242"/>
    </source>
</evidence>
<dbReference type="Gene3D" id="1.10.150.20">
    <property type="entry name" value="5' to 3' exonuclease, C-terminal subdomain"/>
    <property type="match status" value="1"/>
</dbReference>
<dbReference type="InterPro" id="IPR047346">
    <property type="entry name" value="Rev1_UBM1/2"/>
</dbReference>
<name>A0AAW0JNA3_MYOGA</name>
<evidence type="ECO:0000256" key="6">
    <source>
        <dbReference type="ARBA" id="ARBA00022695"/>
    </source>
</evidence>
<dbReference type="SUPFAM" id="SSF100879">
    <property type="entry name" value="Lesion bypass DNA polymerase (Y-family), little finger domain"/>
    <property type="match status" value="1"/>
</dbReference>
<dbReference type="Pfam" id="PF21999">
    <property type="entry name" value="IMS_HHH_1"/>
    <property type="match status" value="1"/>
</dbReference>
<evidence type="ECO:0000313" key="20">
    <source>
        <dbReference type="Proteomes" id="UP001488838"/>
    </source>
</evidence>
<keyword evidence="9 15" id="KW-0460">Magnesium</keyword>
<dbReference type="PROSITE" id="PS50172">
    <property type="entry name" value="BRCT"/>
    <property type="match status" value="1"/>
</dbReference>
<feature type="domain" description="BRCT" evidence="17">
    <location>
        <begin position="28"/>
        <end position="90"/>
    </location>
</feature>
<evidence type="ECO:0000256" key="5">
    <source>
        <dbReference type="ARBA" id="ARBA00022679"/>
    </source>
</evidence>
<dbReference type="GO" id="GO:0005634">
    <property type="term" value="C:nucleus"/>
    <property type="evidence" value="ECO:0007669"/>
    <property type="project" value="UniProtKB-SubCell"/>
</dbReference>
<dbReference type="InterPro" id="IPR012112">
    <property type="entry name" value="REV1"/>
</dbReference>
<feature type="binding site" evidence="15">
    <location>
        <position position="560"/>
    </location>
    <ligand>
        <name>Mg(2+)</name>
        <dbReference type="ChEBI" id="CHEBI:18420"/>
        <label>1</label>
    </ligand>
</feature>
<gene>
    <name evidence="19" type="ORF">U0070_008961</name>
</gene>
<feature type="compositionally biased region" description="Polar residues" evidence="16">
    <location>
        <begin position="253"/>
        <end position="278"/>
    </location>
</feature>
<dbReference type="Gene3D" id="3.40.1170.60">
    <property type="match status" value="1"/>
</dbReference>
<dbReference type="FunFam" id="3.30.1490.100:FF:000001">
    <property type="entry name" value="DNA repair protein REV1"/>
    <property type="match status" value="1"/>
</dbReference>
<feature type="compositionally biased region" description="Basic and acidic residues" evidence="16">
    <location>
        <begin position="218"/>
        <end position="232"/>
    </location>
</feature>
<comment type="function">
    <text evidence="13 14">Deoxycytidyl transferase involved in DNA repair. Transfers a dCMP residue from dCTP to the 3'-end of a DNA primer in a template-dependent reaction. May assist in the first step in the bypass of abasic lesions by the insertion of a nucleotide opposite the lesion. Required for normal induction of mutations by physical and chemical agents.</text>
</comment>
<evidence type="ECO:0000256" key="16">
    <source>
        <dbReference type="SAM" id="MobiDB-lite"/>
    </source>
</evidence>
<dbReference type="Gene3D" id="3.30.1490.100">
    <property type="entry name" value="DNA polymerase, Y-family, little finger domain"/>
    <property type="match status" value="1"/>
</dbReference>
<feature type="binding site" evidence="15">
    <location>
        <position position="561"/>
    </location>
    <ligand>
        <name>Mg(2+)</name>
        <dbReference type="ChEBI" id="CHEBI:18420"/>
        <label>1</label>
    </ligand>
</feature>
<comment type="subcellular location">
    <subcellularLocation>
        <location evidence="1 14">Nucleus</location>
    </subcellularLocation>
</comment>
<keyword evidence="4 14" id="KW-0237">DNA synthesis</keyword>
<dbReference type="SUPFAM" id="SSF56672">
    <property type="entry name" value="DNA/RNA polymerases"/>
    <property type="match status" value="2"/>
</dbReference>
<dbReference type="FunFam" id="3.30.70.270:FF:000010">
    <property type="entry name" value="DNA repair protein REV1"/>
    <property type="match status" value="1"/>
</dbReference>
<evidence type="ECO:0000256" key="13">
    <source>
        <dbReference type="ARBA" id="ARBA00055423"/>
    </source>
</evidence>
<dbReference type="GO" id="GO:0017125">
    <property type="term" value="F:deoxycytidyl transferase activity"/>
    <property type="evidence" value="ECO:0007669"/>
    <property type="project" value="TreeGrafter"/>
</dbReference>
<dbReference type="InterPro" id="IPR017961">
    <property type="entry name" value="DNA_pol_Y-fam_little_finger"/>
</dbReference>
<comment type="cofactor">
    <cofactor evidence="15">
        <name>Mg(2+)</name>
        <dbReference type="ChEBI" id="CHEBI:18420"/>
    </cofactor>
    <text evidence="15">Binds 2 magnesium ions.</text>
</comment>
<reference evidence="19 20" key="1">
    <citation type="journal article" date="2023" name="bioRxiv">
        <title>Conserved and derived expression patterns and positive selection on dental genes reveal complex evolutionary context of ever-growing rodent molars.</title>
        <authorList>
            <person name="Calamari Z.T."/>
            <person name="Song A."/>
            <person name="Cohen E."/>
            <person name="Akter M."/>
            <person name="Roy R.D."/>
            <person name="Hallikas O."/>
            <person name="Christensen M.M."/>
            <person name="Li P."/>
            <person name="Marangoni P."/>
            <person name="Jernvall J."/>
            <person name="Klein O.D."/>
        </authorList>
    </citation>
    <scope>NUCLEOTIDE SEQUENCE [LARGE SCALE GENOMIC DNA]</scope>
    <source>
        <strain evidence="19">V071</strain>
    </source>
</reference>
<keyword evidence="20" id="KW-1185">Reference proteome</keyword>
<dbReference type="Pfam" id="PF00817">
    <property type="entry name" value="IMS"/>
    <property type="match status" value="2"/>
</dbReference>